<reference evidence="3" key="1">
    <citation type="submission" date="2021-03" db="EMBL/GenBank/DDBJ databases">
        <title>Whole genome shotgun sequence of Actinoplanes consettensis NBRC 14913.</title>
        <authorList>
            <person name="Komaki H."/>
            <person name="Tamura T."/>
        </authorList>
    </citation>
    <scope>NUCLEOTIDE SEQUENCE</scope>
    <source>
        <strain evidence="3">NBRC 14913</strain>
    </source>
</reference>
<accession>A0A919SSG4</accession>
<proteinExistence type="predicted"/>
<dbReference type="EMBL" id="BOQP01000031">
    <property type="protein sequence ID" value="GIM77641.1"/>
    <property type="molecule type" value="Genomic_DNA"/>
</dbReference>
<organism evidence="3 4">
    <name type="scientific">Winogradskya consettensis</name>
    <dbReference type="NCBI Taxonomy" id="113560"/>
    <lineage>
        <taxon>Bacteria</taxon>
        <taxon>Bacillati</taxon>
        <taxon>Actinomycetota</taxon>
        <taxon>Actinomycetes</taxon>
        <taxon>Micromonosporales</taxon>
        <taxon>Micromonosporaceae</taxon>
        <taxon>Winogradskya</taxon>
    </lineage>
</organism>
<dbReference type="PANTHER" id="PTHR43540">
    <property type="entry name" value="PEROXYUREIDOACRYLATE/UREIDOACRYLATE AMIDOHYDROLASE-RELATED"/>
    <property type="match status" value="1"/>
</dbReference>
<dbReference type="AlphaFoldDB" id="A0A919SSG4"/>
<dbReference type="PANTHER" id="PTHR43540:SF1">
    <property type="entry name" value="ISOCHORISMATASE HYDROLASE"/>
    <property type="match status" value="1"/>
</dbReference>
<evidence type="ECO:0000313" key="4">
    <source>
        <dbReference type="Proteomes" id="UP000680865"/>
    </source>
</evidence>
<dbReference type="InterPro" id="IPR050272">
    <property type="entry name" value="Isochorismatase-like_hydrls"/>
</dbReference>
<dbReference type="Proteomes" id="UP000680865">
    <property type="component" value="Unassembled WGS sequence"/>
</dbReference>
<sequence>MTQALLVMDVQPVVLSRYPDDTYLPRLADAIAAARTAGLPVIYVVVGFRPGYQEVSKTNKMFGALAVAKPPAPPEATAIHPAVAPEKDDIIITKRRVSAFTGSDLDLILRAGAITHLTLTGCATSGVVLSTLREAADRDLTLTVLSDACLDNDPEVHQILTEKIFPTQATVTTIATWKQSL</sequence>
<dbReference type="InterPro" id="IPR036380">
    <property type="entry name" value="Isochorismatase-like_sf"/>
</dbReference>
<evidence type="ECO:0000259" key="2">
    <source>
        <dbReference type="Pfam" id="PF00857"/>
    </source>
</evidence>
<dbReference type="Pfam" id="PF00857">
    <property type="entry name" value="Isochorismatase"/>
    <property type="match status" value="1"/>
</dbReference>
<evidence type="ECO:0000313" key="3">
    <source>
        <dbReference type="EMBL" id="GIM77641.1"/>
    </source>
</evidence>
<dbReference type="Gene3D" id="3.40.50.850">
    <property type="entry name" value="Isochorismatase-like"/>
    <property type="match status" value="1"/>
</dbReference>
<dbReference type="RefSeq" id="WP_213000253.1">
    <property type="nucleotide sequence ID" value="NZ_BAAATW010000013.1"/>
</dbReference>
<protein>
    <submittedName>
        <fullName evidence="3">Isochorismatase</fullName>
    </submittedName>
</protein>
<keyword evidence="4" id="KW-1185">Reference proteome</keyword>
<evidence type="ECO:0000256" key="1">
    <source>
        <dbReference type="ARBA" id="ARBA00022801"/>
    </source>
</evidence>
<feature type="domain" description="Isochorismatase-like" evidence="2">
    <location>
        <begin position="4"/>
        <end position="175"/>
    </location>
</feature>
<name>A0A919SSG4_9ACTN</name>
<gene>
    <name evidence="3" type="ORF">Aco04nite_56370</name>
</gene>
<keyword evidence="1" id="KW-0378">Hydrolase</keyword>
<dbReference type="InterPro" id="IPR000868">
    <property type="entry name" value="Isochorismatase-like_dom"/>
</dbReference>
<dbReference type="GO" id="GO:0016787">
    <property type="term" value="F:hydrolase activity"/>
    <property type="evidence" value="ECO:0007669"/>
    <property type="project" value="UniProtKB-KW"/>
</dbReference>
<dbReference type="SUPFAM" id="SSF52499">
    <property type="entry name" value="Isochorismatase-like hydrolases"/>
    <property type="match status" value="1"/>
</dbReference>
<comment type="caution">
    <text evidence="3">The sequence shown here is derived from an EMBL/GenBank/DDBJ whole genome shotgun (WGS) entry which is preliminary data.</text>
</comment>
<dbReference type="CDD" id="cd00431">
    <property type="entry name" value="cysteine_hydrolases"/>
    <property type="match status" value="1"/>
</dbReference>